<dbReference type="Gene3D" id="3.40.1350.10">
    <property type="match status" value="1"/>
</dbReference>
<feature type="transmembrane region" description="Helical" evidence="1">
    <location>
        <begin position="23"/>
        <end position="44"/>
    </location>
</feature>
<dbReference type="SUPFAM" id="SSF52980">
    <property type="entry name" value="Restriction endonuclease-like"/>
    <property type="match status" value="1"/>
</dbReference>
<evidence type="ECO:0000259" key="2">
    <source>
        <dbReference type="Pfam" id="PF04471"/>
    </source>
</evidence>
<keyword evidence="1" id="KW-0812">Transmembrane</keyword>
<dbReference type="InterPro" id="IPR007560">
    <property type="entry name" value="Restrct_endonuc_IV_Mrr"/>
</dbReference>
<dbReference type="InterPro" id="IPR011335">
    <property type="entry name" value="Restrct_endonuc-II-like"/>
</dbReference>
<protein>
    <submittedName>
        <fullName evidence="3">Restriction endonuclease</fullName>
    </submittedName>
</protein>
<dbReference type="GO" id="GO:0004519">
    <property type="term" value="F:endonuclease activity"/>
    <property type="evidence" value="ECO:0007669"/>
    <property type="project" value="UniProtKB-KW"/>
</dbReference>
<dbReference type="InterPro" id="IPR052906">
    <property type="entry name" value="Type_IV_Methyl-Rstrct_Enzyme"/>
</dbReference>
<organism evidence="3 4">
    <name type="scientific">Alicyclobacillus fodiniaquatilis</name>
    <dbReference type="NCBI Taxonomy" id="1661150"/>
    <lineage>
        <taxon>Bacteria</taxon>
        <taxon>Bacillati</taxon>
        <taxon>Bacillota</taxon>
        <taxon>Bacilli</taxon>
        <taxon>Bacillales</taxon>
        <taxon>Alicyclobacillaceae</taxon>
        <taxon>Alicyclobacillus</taxon>
    </lineage>
</organism>
<evidence type="ECO:0000313" key="4">
    <source>
        <dbReference type="Proteomes" id="UP001597079"/>
    </source>
</evidence>
<sequence>MIVPLVILLVAMGWFRVKMHIPISPLIFLVIGFLLVLVIVTAILQPSSSRRRFKTQPQMNEIDRMSGEDFEDALEYTLRKKGWRLDTTKKTGDFGADLIGRDPKGRKVVIQAKRWKSNVGVDGVNQVLAAKAYYQADHALVITNHYLTKSAYELSRKTGVEVWSRKRLSAEIRGNMKKNDYKTIKQGR</sequence>
<keyword evidence="1" id="KW-1133">Transmembrane helix</keyword>
<evidence type="ECO:0000256" key="1">
    <source>
        <dbReference type="SAM" id="Phobius"/>
    </source>
</evidence>
<evidence type="ECO:0000313" key="3">
    <source>
        <dbReference type="EMBL" id="MFD1674115.1"/>
    </source>
</evidence>
<keyword evidence="3" id="KW-0255">Endonuclease</keyword>
<dbReference type="Proteomes" id="UP001597079">
    <property type="component" value="Unassembled WGS sequence"/>
</dbReference>
<name>A0ABW4JDV7_9BACL</name>
<dbReference type="Pfam" id="PF04471">
    <property type="entry name" value="Mrr_cat"/>
    <property type="match status" value="1"/>
</dbReference>
<dbReference type="EMBL" id="JBHUCX010000017">
    <property type="protein sequence ID" value="MFD1674115.1"/>
    <property type="molecule type" value="Genomic_DNA"/>
</dbReference>
<accession>A0ABW4JDV7</accession>
<proteinExistence type="predicted"/>
<dbReference type="InterPro" id="IPR011856">
    <property type="entry name" value="tRNA_endonuc-like_dom_sf"/>
</dbReference>
<feature type="domain" description="Restriction endonuclease type IV Mrr" evidence="2">
    <location>
        <begin position="62"/>
        <end position="169"/>
    </location>
</feature>
<dbReference type="PANTHER" id="PTHR30015">
    <property type="entry name" value="MRR RESTRICTION SYSTEM PROTEIN"/>
    <property type="match status" value="1"/>
</dbReference>
<keyword evidence="1" id="KW-0472">Membrane</keyword>
<reference evidence="4" key="1">
    <citation type="journal article" date="2019" name="Int. J. Syst. Evol. Microbiol.">
        <title>The Global Catalogue of Microorganisms (GCM) 10K type strain sequencing project: providing services to taxonomists for standard genome sequencing and annotation.</title>
        <authorList>
            <consortium name="The Broad Institute Genomics Platform"/>
            <consortium name="The Broad Institute Genome Sequencing Center for Infectious Disease"/>
            <person name="Wu L."/>
            <person name="Ma J."/>
        </authorList>
    </citation>
    <scope>NUCLEOTIDE SEQUENCE [LARGE SCALE GENOMIC DNA]</scope>
    <source>
        <strain evidence="4">CGMCC 1.12286</strain>
    </source>
</reference>
<keyword evidence="3" id="KW-0378">Hydrolase</keyword>
<gene>
    <name evidence="3" type="ORF">ACFSB2_05240</name>
</gene>
<comment type="caution">
    <text evidence="3">The sequence shown here is derived from an EMBL/GenBank/DDBJ whole genome shotgun (WGS) entry which is preliminary data.</text>
</comment>
<keyword evidence="3" id="KW-0540">Nuclease</keyword>
<dbReference type="RefSeq" id="WP_377941867.1">
    <property type="nucleotide sequence ID" value="NZ_JBHUCX010000017.1"/>
</dbReference>
<keyword evidence="4" id="KW-1185">Reference proteome</keyword>
<dbReference type="PANTHER" id="PTHR30015:SF6">
    <property type="entry name" value="SLL1429 PROTEIN"/>
    <property type="match status" value="1"/>
</dbReference>